<dbReference type="Gene3D" id="3.90.220.20">
    <property type="entry name" value="DNA methylase specificity domains"/>
    <property type="match status" value="1"/>
</dbReference>
<dbReference type="InterPro" id="IPR044946">
    <property type="entry name" value="Restrct_endonuc_typeI_TRD_sf"/>
</dbReference>
<keyword evidence="3" id="KW-0378">Hydrolase</keyword>
<proteinExistence type="predicted"/>
<evidence type="ECO:0000313" key="4">
    <source>
        <dbReference type="Proteomes" id="UP001348397"/>
    </source>
</evidence>
<keyword evidence="4" id="KW-1185">Reference proteome</keyword>
<sequence>MNFGFPNLRFPGFEEEWEVTILGKCVYSFEYGMNASAIKFDGENRYIRITDIDESSSKYKPEFPVSPNGQLIDKYLVSENDILFARTGASTGKSYLYNKDDGKLY</sequence>
<keyword evidence="2" id="KW-0238">DNA-binding</keyword>
<feature type="non-terminal residue" evidence="3">
    <location>
        <position position="105"/>
    </location>
</feature>
<dbReference type="SUPFAM" id="SSF116734">
    <property type="entry name" value="DNA methylase specificity domain"/>
    <property type="match status" value="1"/>
</dbReference>
<evidence type="ECO:0000256" key="1">
    <source>
        <dbReference type="ARBA" id="ARBA00022747"/>
    </source>
</evidence>
<evidence type="ECO:0000313" key="3">
    <source>
        <dbReference type="EMBL" id="MEC3877445.1"/>
    </source>
</evidence>
<name>A0ABU6HWK2_9FLAO</name>
<gene>
    <name evidence="3" type="ORF">SOP96_17135</name>
</gene>
<keyword evidence="3" id="KW-0540">Nuclease</keyword>
<accession>A0ABU6HWK2</accession>
<dbReference type="EMBL" id="JAYLAA010000056">
    <property type="protein sequence ID" value="MEC3877445.1"/>
    <property type="molecule type" value="Genomic_DNA"/>
</dbReference>
<dbReference type="Proteomes" id="UP001348397">
    <property type="component" value="Unassembled WGS sequence"/>
</dbReference>
<keyword evidence="3" id="KW-0255">Endonuclease</keyword>
<organism evidence="3 4">
    <name type="scientific">Chryseobacterium salviniae</name>
    <dbReference type="NCBI Taxonomy" id="3101750"/>
    <lineage>
        <taxon>Bacteria</taxon>
        <taxon>Pseudomonadati</taxon>
        <taxon>Bacteroidota</taxon>
        <taxon>Flavobacteriia</taxon>
        <taxon>Flavobacteriales</taxon>
        <taxon>Weeksellaceae</taxon>
        <taxon>Chryseobacterium group</taxon>
        <taxon>Chryseobacterium</taxon>
    </lineage>
</organism>
<evidence type="ECO:0000256" key="2">
    <source>
        <dbReference type="ARBA" id="ARBA00023125"/>
    </source>
</evidence>
<protein>
    <submittedName>
        <fullName evidence="3">Restriction endonuclease subunit S</fullName>
    </submittedName>
</protein>
<dbReference type="GO" id="GO:0004519">
    <property type="term" value="F:endonuclease activity"/>
    <property type="evidence" value="ECO:0007669"/>
    <property type="project" value="UniProtKB-KW"/>
</dbReference>
<comment type="caution">
    <text evidence="3">The sequence shown here is derived from an EMBL/GenBank/DDBJ whole genome shotgun (WGS) entry which is preliminary data.</text>
</comment>
<keyword evidence="1" id="KW-0680">Restriction system</keyword>
<reference evidence="3 4" key="1">
    <citation type="submission" date="2024-01" db="EMBL/GenBank/DDBJ databases">
        <title>Chryseobacterium sp. T9W2-O.</title>
        <authorList>
            <person name="Maltman C."/>
        </authorList>
    </citation>
    <scope>NUCLEOTIDE SEQUENCE [LARGE SCALE GENOMIC DNA]</scope>
    <source>
        <strain evidence="3 4">T9W2-O</strain>
    </source>
</reference>